<evidence type="ECO:0000313" key="2">
    <source>
        <dbReference type="EMBL" id="EJK47118.1"/>
    </source>
</evidence>
<dbReference type="EMBL" id="AGNL01047334">
    <property type="protein sequence ID" value="EJK47118.1"/>
    <property type="molecule type" value="Genomic_DNA"/>
</dbReference>
<evidence type="ECO:0000313" key="3">
    <source>
        <dbReference type="Proteomes" id="UP000266841"/>
    </source>
</evidence>
<keyword evidence="3" id="KW-1185">Reference proteome</keyword>
<feature type="compositionally biased region" description="Basic and acidic residues" evidence="1">
    <location>
        <begin position="99"/>
        <end position="108"/>
    </location>
</feature>
<accession>K0R2Y0</accession>
<gene>
    <name evidence="2" type="ORF">THAOC_34183</name>
</gene>
<reference evidence="2 3" key="1">
    <citation type="journal article" date="2012" name="Genome Biol.">
        <title>Genome and low-iron response of an oceanic diatom adapted to chronic iron limitation.</title>
        <authorList>
            <person name="Lommer M."/>
            <person name="Specht M."/>
            <person name="Roy A.S."/>
            <person name="Kraemer L."/>
            <person name="Andreson R."/>
            <person name="Gutowska M.A."/>
            <person name="Wolf J."/>
            <person name="Bergner S.V."/>
            <person name="Schilhabel M.B."/>
            <person name="Klostermeier U.C."/>
            <person name="Beiko R.G."/>
            <person name="Rosenstiel P."/>
            <person name="Hippler M."/>
            <person name="Laroche J."/>
        </authorList>
    </citation>
    <scope>NUCLEOTIDE SEQUENCE [LARGE SCALE GENOMIC DNA]</scope>
    <source>
        <strain evidence="2 3">CCMP1005</strain>
    </source>
</reference>
<feature type="region of interest" description="Disordered" evidence="1">
    <location>
        <begin position="97"/>
        <end position="129"/>
    </location>
</feature>
<name>K0R2Y0_THAOC</name>
<dbReference type="AlphaFoldDB" id="K0R2Y0"/>
<organism evidence="2 3">
    <name type="scientific">Thalassiosira oceanica</name>
    <name type="common">Marine diatom</name>
    <dbReference type="NCBI Taxonomy" id="159749"/>
    <lineage>
        <taxon>Eukaryota</taxon>
        <taxon>Sar</taxon>
        <taxon>Stramenopiles</taxon>
        <taxon>Ochrophyta</taxon>
        <taxon>Bacillariophyta</taxon>
        <taxon>Coscinodiscophyceae</taxon>
        <taxon>Thalassiosirophycidae</taxon>
        <taxon>Thalassiosirales</taxon>
        <taxon>Thalassiosiraceae</taxon>
        <taxon>Thalassiosira</taxon>
    </lineage>
</organism>
<comment type="caution">
    <text evidence="2">The sequence shown here is derived from an EMBL/GenBank/DDBJ whole genome shotgun (WGS) entry which is preliminary data.</text>
</comment>
<protein>
    <submittedName>
        <fullName evidence="2">Uncharacterized protein</fullName>
    </submittedName>
</protein>
<dbReference type="Proteomes" id="UP000266841">
    <property type="component" value="Unassembled WGS sequence"/>
</dbReference>
<proteinExistence type="predicted"/>
<sequence>MDVGDGANASVSAGDVRRGVPPPPPPQTQQQPLSRDETLALLAFPVSSAVGTSASDSHSTLDPETTFWLIAIGGVGAPTLPEQNLCRANQWREAWFVPRPRDGQRQDNRSNGGKPRQRLNEPEADSAASCSVCALAPRPTDGHLSDGRFLETFFAARPTSQRSDERTSEVARR</sequence>
<feature type="region of interest" description="Disordered" evidence="1">
    <location>
        <begin position="1"/>
        <end position="38"/>
    </location>
</feature>
<evidence type="ECO:0000256" key="1">
    <source>
        <dbReference type="SAM" id="MobiDB-lite"/>
    </source>
</evidence>